<comment type="caution">
    <text evidence="1">The sequence shown here is derived from an EMBL/GenBank/DDBJ whole genome shotgun (WGS) entry which is preliminary data.</text>
</comment>
<accession>A0A7Z0QMM9</accession>
<evidence type="ECO:0000313" key="2">
    <source>
        <dbReference type="Proteomes" id="UP000589896"/>
    </source>
</evidence>
<name>A0A7Z0QMM9_9GAMM</name>
<reference evidence="1 2" key="1">
    <citation type="submission" date="2020-07" db="EMBL/GenBank/DDBJ databases">
        <title>isolation of Luteimonas sp. SJ-16.</title>
        <authorList>
            <person name="Huang X.-X."/>
            <person name="Xu L."/>
            <person name="Sun J.-Q."/>
        </authorList>
    </citation>
    <scope>NUCLEOTIDE SEQUENCE [LARGE SCALE GENOMIC DNA]</scope>
    <source>
        <strain evidence="1 2">SJ-16</strain>
    </source>
</reference>
<dbReference type="InterPro" id="IPR027417">
    <property type="entry name" value="P-loop_NTPase"/>
</dbReference>
<dbReference type="RefSeq" id="WP_180543214.1">
    <property type="nucleotide sequence ID" value="NZ_JACCJZ010000004.1"/>
</dbReference>
<proteinExistence type="predicted"/>
<organism evidence="1 2">
    <name type="scientific">Luteimonas deserti</name>
    <dbReference type="NCBI Taxonomy" id="2752306"/>
    <lineage>
        <taxon>Bacteria</taxon>
        <taxon>Pseudomonadati</taxon>
        <taxon>Pseudomonadota</taxon>
        <taxon>Gammaproteobacteria</taxon>
        <taxon>Lysobacterales</taxon>
        <taxon>Lysobacteraceae</taxon>
        <taxon>Luteimonas</taxon>
    </lineage>
</organism>
<dbReference type="AlphaFoldDB" id="A0A7Z0QMM9"/>
<dbReference type="EMBL" id="JACCJZ010000004">
    <property type="protein sequence ID" value="NYZ61451.1"/>
    <property type="molecule type" value="Genomic_DNA"/>
</dbReference>
<dbReference type="SUPFAM" id="SSF52540">
    <property type="entry name" value="P-loop containing nucleoside triphosphate hydrolases"/>
    <property type="match status" value="1"/>
</dbReference>
<dbReference type="Proteomes" id="UP000589896">
    <property type="component" value="Unassembled WGS sequence"/>
</dbReference>
<keyword evidence="2" id="KW-1185">Reference proteome</keyword>
<sequence length="415" mass="45979">MLKYSDVFVPGGFPRHTYNPRDSWKIEDQISEVKSNLCKLVTVTGHTKSGKTVLTRKVLPLNESVWVDGGMVDAEDDLWTSVLEQLDAYTEHHSASESGSSSTISGKGTASANFIVAKGEGEVGAEHERNRSTSAGRARKVSNRVAALTALREANVPLVIDDFHYLPKNLQGGIVRALKPLVFDGVPVVLIAIPHRRYDAVRVEREMTGRMLPMTIPTWDEKELSFIPTKGFPLLGIKVPDSIAALISKEAIGSPHLMQEFCRGIARHIAQSKTKELALDFDPSPIYREVANTIGRPIFEKLAKGPRQRSDRVKRTLKSGGEADIYQLVIHALAHLKPDLVTLEYEDLRAAIREVISGNIPQLHEVARVLKHMATIASTDQSSTPVIDFDESDKKLHITDPFFAFYLRWGDVSST</sequence>
<evidence type="ECO:0000313" key="1">
    <source>
        <dbReference type="EMBL" id="NYZ61451.1"/>
    </source>
</evidence>
<gene>
    <name evidence="1" type="ORF">H0E82_01555</name>
</gene>
<protein>
    <submittedName>
        <fullName evidence="1">Uncharacterized protein</fullName>
    </submittedName>
</protein>